<comment type="subcellular location">
    <subcellularLocation>
        <location evidence="1">Nucleus</location>
    </subcellularLocation>
</comment>
<sequence>MTPTAANNASFPVMVHKMLTDIDDLTKNDPNEKISHIISWQPHGRAFKIHDREKFATVAMPIWFMRLKYSSWVRQLNQYGFKKIQDGPDRGALYHDDFLRGDLELAQSIGKAKRKSKSDSSNSLTGLAATTSAAASKANPVSPTHVKPVSRTVSAPAIAPSSMMIPSLSRTQSYLEGRMAAGHAQPTMTCSMPSSVPDHAAMYPGMQQHPGRFHHSVPTMIPQQQMGAGEQSACTSSALVNMVMPAFKMDPTRFSQNLDVDFPAQVQEFSSMWDLEPLNFDSSTPLDEQANLFDNLFA</sequence>
<dbReference type="Pfam" id="PF00447">
    <property type="entry name" value="HSF_DNA-bind"/>
    <property type="match status" value="1"/>
</dbReference>
<dbReference type="OrthoDB" id="60033at2759"/>
<dbReference type="AlphaFoldDB" id="A0A9N8DDD4"/>
<name>A0A9N8DDD4_9STRA</name>
<dbReference type="EMBL" id="CAICTM010000094">
    <property type="protein sequence ID" value="CAB9500928.1"/>
    <property type="molecule type" value="Genomic_DNA"/>
</dbReference>
<dbReference type="GO" id="GO:0005634">
    <property type="term" value="C:nucleus"/>
    <property type="evidence" value="ECO:0007669"/>
    <property type="project" value="UniProtKB-SubCell"/>
</dbReference>
<dbReference type="PANTHER" id="PTHR10015:SF206">
    <property type="entry name" value="HSF-TYPE DNA-BINDING DOMAIN-CONTAINING PROTEIN"/>
    <property type="match status" value="1"/>
</dbReference>
<feature type="domain" description="HSF-type DNA-binding" evidence="5">
    <location>
        <begin position="7"/>
        <end position="112"/>
    </location>
</feature>
<reference evidence="6" key="1">
    <citation type="submission" date="2020-06" db="EMBL/GenBank/DDBJ databases">
        <authorList>
            <consortium name="Plant Systems Biology data submission"/>
        </authorList>
    </citation>
    <scope>NUCLEOTIDE SEQUENCE</scope>
    <source>
        <strain evidence="6">D6</strain>
    </source>
</reference>
<dbReference type="GO" id="GO:0003700">
    <property type="term" value="F:DNA-binding transcription factor activity"/>
    <property type="evidence" value="ECO:0007669"/>
    <property type="project" value="InterPro"/>
</dbReference>
<gene>
    <name evidence="6" type="ORF">SEMRO_95_G049370.1</name>
</gene>
<dbReference type="FunFam" id="1.10.10.10:FF:000479">
    <property type="entry name" value="Predicted protein"/>
    <property type="match status" value="1"/>
</dbReference>
<evidence type="ECO:0000313" key="6">
    <source>
        <dbReference type="EMBL" id="CAB9500928.1"/>
    </source>
</evidence>
<dbReference type="InterPro" id="IPR036388">
    <property type="entry name" value="WH-like_DNA-bd_sf"/>
</dbReference>
<dbReference type="Gene3D" id="1.10.10.10">
    <property type="entry name" value="Winged helix-like DNA-binding domain superfamily/Winged helix DNA-binding domain"/>
    <property type="match status" value="1"/>
</dbReference>
<evidence type="ECO:0000256" key="1">
    <source>
        <dbReference type="ARBA" id="ARBA00004123"/>
    </source>
</evidence>
<dbReference type="SMART" id="SM00415">
    <property type="entry name" value="HSF"/>
    <property type="match status" value="1"/>
</dbReference>
<organism evidence="6 7">
    <name type="scientific">Seminavis robusta</name>
    <dbReference type="NCBI Taxonomy" id="568900"/>
    <lineage>
        <taxon>Eukaryota</taxon>
        <taxon>Sar</taxon>
        <taxon>Stramenopiles</taxon>
        <taxon>Ochrophyta</taxon>
        <taxon>Bacillariophyta</taxon>
        <taxon>Bacillariophyceae</taxon>
        <taxon>Bacillariophycidae</taxon>
        <taxon>Naviculales</taxon>
        <taxon>Naviculaceae</taxon>
        <taxon>Seminavis</taxon>
    </lineage>
</organism>
<evidence type="ECO:0000256" key="3">
    <source>
        <dbReference type="ARBA" id="ARBA00023242"/>
    </source>
</evidence>
<dbReference type="InterPro" id="IPR000232">
    <property type="entry name" value="HSF_DNA-bd"/>
</dbReference>
<dbReference type="InterPro" id="IPR036390">
    <property type="entry name" value="WH_DNA-bd_sf"/>
</dbReference>
<evidence type="ECO:0000259" key="5">
    <source>
        <dbReference type="SMART" id="SM00415"/>
    </source>
</evidence>
<dbReference type="Proteomes" id="UP001153069">
    <property type="component" value="Unassembled WGS sequence"/>
</dbReference>
<accession>A0A9N8DDD4</accession>
<keyword evidence="3" id="KW-0539">Nucleus</keyword>
<keyword evidence="2" id="KW-0238">DNA-binding</keyword>
<protein>
    <submittedName>
        <fullName evidence="6">Stress transcription factor A</fullName>
    </submittedName>
</protein>
<evidence type="ECO:0000313" key="7">
    <source>
        <dbReference type="Proteomes" id="UP001153069"/>
    </source>
</evidence>
<dbReference type="PANTHER" id="PTHR10015">
    <property type="entry name" value="HEAT SHOCK TRANSCRIPTION FACTOR"/>
    <property type="match status" value="1"/>
</dbReference>
<evidence type="ECO:0000256" key="4">
    <source>
        <dbReference type="RuleBase" id="RU004020"/>
    </source>
</evidence>
<keyword evidence="7" id="KW-1185">Reference proteome</keyword>
<comment type="similarity">
    <text evidence="4">Belongs to the HSF family.</text>
</comment>
<evidence type="ECO:0000256" key="2">
    <source>
        <dbReference type="ARBA" id="ARBA00023125"/>
    </source>
</evidence>
<comment type="caution">
    <text evidence="6">The sequence shown here is derived from an EMBL/GenBank/DDBJ whole genome shotgun (WGS) entry which is preliminary data.</text>
</comment>
<dbReference type="GO" id="GO:0043565">
    <property type="term" value="F:sequence-specific DNA binding"/>
    <property type="evidence" value="ECO:0007669"/>
    <property type="project" value="InterPro"/>
</dbReference>
<dbReference type="SUPFAM" id="SSF46785">
    <property type="entry name" value="Winged helix' DNA-binding domain"/>
    <property type="match status" value="1"/>
</dbReference>
<proteinExistence type="inferred from homology"/>